<evidence type="ECO:0000259" key="2">
    <source>
        <dbReference type="PROSITE" id="PS52045"/>
    </source>
</evidence>
<dbReference type="Proteomes" id="UP001633002">
    <property type="component" value="Unassembled WGS sequence"/>
</dbReference>
<proteinExistence type="predicted"/>
<dbReference type="Pfam" id="PF03080">
    <property type="entry name" value="Neprosin"/>
    <property type="match status" value="1"/>
</dbReference>
<sequence>MENYLVVSLILVWSFSLQRSYAAAESDLHFKLSSGEEISCVPIYEQPSLKSLVHLKIPKSIPSKKSAEEQSTQVIPDEKEIKLAEQTFKSEVGTCPEGMIPILRNQPPIRRTRGGFRQGVDSSHGDFQHTFTVNTSEADPANLHATATHEYALVSTGGGLYRGAKGFFNVWKPYVELPSEFSLSQLWIAAGSSAENNVNTIEVGWQVYNNNYKDDFPHLFVLWTRDGYKSTGCYNLRCPGFVQISQSVVVGGSLASAVSQTDGPQYELQVIVFWDRGTDAWWLNANREFIGYWPNSLFTALKGGATVVQWGGEIINSETGSRHTQTDMGSGEFAEAGWQKAAYIRSLQTVTSTPEQVFVNVPLATSTVSSTKDKCYSAQIFQDSSSGAWRTYLYFGGPGYSTACPT</sequence>
<feature type="chain" id="PRO_5044807787" description="Neprosin PEP catalytic domain-containing protein" evidence="1">
    <location>
        <begin position="23"/>
        <end position="406"/>
    </location>
</feature>
<name>A0ABD3GB16_9MARC</name>
<accession>A0ABD3GB16</accession>
<feature type="domain" description="Neprosin PEP catalytic" evidence="2">
    <location>
        <begin position="142"/>
        <end position="405"/>
    </location>
</feature>
<keyword evidence="4" id="KW-1185">Reference proteome</keyword>
<gene>
    <name evidence="3" type="ORF">R1sor_026300</name>
</gene>
<dbReference type="PROSITE" id="PS52045">
    <property type="entry name" value="NEPROSIN_PEP_CD"/>
    <property type="match status" value="1"/>
</dbReference>
<reference evidence="3 4" key="1">
    <citation type="submission" date="2024-09" db="EMBL/GenBank/DDBJ databases">
        <title>Chromosome-scale assembly of Riccia sorocarpa.</title>
        <authorList>
            <person name="Paukszto L."/>
        </authorList>
    </citation>
    <scope>NUCLEOTIDE SEQUENCE [LARGE SCALE GENOMIC DNA]</scope>
    <source>
        <strain evidence="3">LP-2024</strain>
        <tissue evidence="3">Aerial parts of the thallus</tissue>
    </source>
</reference>
<dbReference type="EMBL" id="JBJQOH010000008">
    <property type="protein sequence ID" value="KAL3676352.1"/>
    <property type="molecule type" value="Genomic_DNA"/>
</dbReference>
<keyword evidence="1" id="KW-0732">Signal</keyword>
<dbReference type="InterPro" id="IPR004314">
    <property type="entry name" value="Neprosin"/>
</dbReference>
<feature type="signal peptide" evidence="1">
    <location>
        <begin position="1"/>
        <end position="22"/>
    </location>
</feature>
<dbReference type="PANTHER" id="PTHR31589:SF223">
    <property type="entry name" value="PROTEIN, PUTATIVE (DUF239)-RELATED"/>
    <property type="match status" value="1"/>
</dbReference>
<organism evidence="3 4">
    <name type="scientific">Riccia sorocarpa</name>
    <dbReference type="NCBI Taxonomy" id="122646"/>
    <lineage>
        <taxon>Eukaryota</taxon>
        <taxon>Viridiplantae</taxon>
        <taxon>Streptophyta</taxon>
        <taxon>Embryophyta</taxon>
        <taxon>Marchantiophyta</taxon>
        <taxon>Marchantiopsida</taxon>
        <taxon>Marchantiidae</taxon>
        <taxon>Marchantiales</taxon>
        <taxon>Ricciaceae</taxon>
        <taxon>Riccia</taxon>
    </lineage>
</organism>
<comment type="caution">
    <text evidence="3">The sequence shown here is derived from an EMBL/GenBank/DDBJ whole genome shotgun (WGS) entry which is preliminary data.</text>
</comment>
<dbReference type="AlphaFoldDB" id="A0ABD3GB16"/>
<dbReference type="InterPro" id="IPR053168">
    <property type="entry name" value="Glutamic_endopeptidase"/>
</dbReference>
<evidence type="ECO:0000256" key="1">
    <source>
        <dbReference type="SAM" id="SignalP"/>
    </source>
</evidence>
<evidence type="ECO:0000313" key="3">
    <source>
        <dbReference type="EMBL" id="KAL3676352.1"/>
    </source>
</evidence>
<evidence type="ECO:0000313" key="4">
    <source>
        <dbReference type="Proteomes" id="UP001633002"/>
    </source>
</evidence>
<protein>
    <recommendedName>
        <fullName evidence="2">Neprosin PEP catalytic domain-containing protein</fullName>
    </recommendedName>
</protein>
<dbReference type="PANTHER" id="PTHR31589">
    <property type="entry name" value="PROTEIN, PUTATIVE (DUF239)-RELATED-RELATED"/>
    <property type="match status" value="1"/>
</dbReference>
<dbReference type="Gene3D" id="3.90.1320.10">
    <property type="entry name" value="Outer-capsid protein sigma 3, large lobe"/>
    <property type="match status" value="1"/>
</dbReference>